<accession>A0A8D9CPR9</accession>
<evidence type="ECO:0000313" key="3">
    <source>
        <dbReference type="Proteomes" id="UP000694005"/>
    </source>
</evidence>
<feature type="region of interest" description="Disordered" evidence="1">
    <location>
        <begin position="37"/>
        <end position="61"/>
    </location>
</feature>
<dbReference type="EMBL" id="LS974625">
    <property type="protein sequence ID" value="CAG7862580.1"/>
    <property type="molecule type" value="Genomic_DNA"/>
</dbReference>
<dbReference type="Gramene" id="A09p30470.2_BraZ1">
    <property type="protein sequence ID" value="A09p30470.2_BraZ1.CDS.1"/>
    <property type="gene ID" value="A09g30470.2_BraZ1"/>
</dbReference>
<sequence>MTAKLHPPSTYSLGTKQSRLSSLKIQELDNNLYEIDKETDKKSKDMRQLRQQHQGTQLESN</sequence>
<evidence type="ECO:0000313" key="2">
    <source>
        <dbReference type="EMBL" id="CAG7862580.1"/>
    </source>
</evidence>
<protein>
    <submittedName>
        <fullName evidence="2">Uncharacterized protein</fullName>
    </submittedName>
</protein>
<dbReference type="Proteomes" id="UP000694005">
    <property type="component" value="Chromosome A09"/>
</dbReference>
<dbReference type="AlphaFoldDB" id="A0A8D9CPR9"/>
<reference evidence="2 3" key="1">
    <citation type="submission" date="2021-07" db="EMBL/GenBank/DDBJ databases">
        <authorList>
            <consortium name="Genoscope - CEA"/>
            <person name="William W."/>
        </authorList>
    </citation>
    <scope>NUCLEOTIDE SEQUENCE [LARGE SCALE GENOMIC DNA]</scope>
</reference>
<proteinExistence type="predicted"/>
<evidence type="ECO:0000256" key="1">
    <source>
        <dbReference type="SAM" id="MobiDB-lite"/>
    </source>
</evidence>
<gene>
    <name evidence="2" type="ORF">BRAPAZ1V2_A09P30470.2</name>
</gene>
<name>A0A8D9CPR9_BRACM</name>
<feature type="compositionally biased region" description="Polar residues" evidence="1">
    <location>
        <begin position="49"/>
        <end position="61"/>
    </location>
</feature>
<feature type="compositionally biased region" description="Basic and acidic residues" evidence="1">
    <location>
        <begin position="37"/>
        <end position="48"/>
    </location>
</feature>
<organism evidence="2 3">
    <name type="scientific">Brassica campestris</name>
    <name type="common">Field mustard</name>
    <dbReference type="NCBI Taxonomy" id="3711"/>
    <lineage>
        <taxon>Eukaryota</taxon>
        <taxon>Viridiplantae</taxon>
        <taxon>Streptophyta</taxon>
        <taxon>Embryophyta</taxon>
        <taxon>Tracheophyta</taxon>
        <taxon>Spermatophyta</taxon>
        <taxon>Magnoliopsida</taxon>
        <taxon>eudicotyledons</taxon>
        <taxon>Gunneridae</taxon>
        <taxon>Pentapetalae</taxon>
        <taxon>rosids</taxon>
        <taxon>malvids</taxon>
        <taxon>Brassicales</taxon>
        <taxon>Brassicaceae</taxon>
        <taxon>Brassiceae</taxon>
        <taxon>Brassica</taxon>
    </lineage>
</organism>